<gene>
    <name evidence="1" type="ORF">GJ744_003219</name>
</gene>
<evidence type="ECO:0000313" key="1">
    <source>
        <dbReference type="EMBL" id="KAF7503829.1"/>
    </source>
</evidence>
<dbReference type="Proteomes" id="UP000606974">
    <property type="component" value="Unassembled WGS sequence"/>
</dbReference>
<organism evidence="1 2">
    <name type="scientific">Endocarpon pusillum</name>
    <dbReference type="NCBI Taxonomy" id="364733"/>
    <lineage>
        <taxon>Eukaryota</taxon>
        <taxon>Fungi</taxon>
        <taxon>Dikarya</taxon>
        <taxon>Ascomycota</taxon>
        <taxon>Pezizomycotina</taxon>
        <taxon>Eurotiomycetes</taxon>
        <taxon>Chaetothyriomycetidae</taxon>
        <taxon>Verrucariales</taxon>
        <taxon>Verrucariaceae</taxon>
        <taxon>Endocarpon</taxon>
    </lineage>
</organism>
<comment type="caution">
    <text evidence="1">The sequence shown here is derived from an EMBL/GenBank/DDBJ whole genome shotgun (WGS) entry which is preliminary data.</text>
</comment>
<protein>
    <submittedName>
        <fullName evidence="1">Uncharacterized protein</fullName>
    </submittedName>
</protein>
<evidence type="ECO:0000313" key="2">
    <source>
        <dbReference type="Proteomes" id="UP000606974"/>
    </source>
</evidence>
<accession>A0A8H7DYC4</accession>
<name>A0A8H7DYC4_9EURO</name>
<sequence length="88" mass="9606">MCNPCFQGKKDLLALRNAVNGACGKSSMKKSQICDSSYYLGNRKQLDMLISATRRLIRIINWNVLVVTSAVSVPQSEGGCLRLGQDNG</sequence>
<dbReference type="AlphaFoldDB" id="A0A8H7DYC4"/>
<keyword evidence="2" id="KW-1185">Reference proteome</keyword>
<proteinExistence type="predicted"/>
<reference evidence="1" key="1">
    <citation type="submission" date="2020-02" db="EMBL/GenBank/DDBJ databases">
        <authorList>
            <person name="Palmer J.M."/>
        </authorList>
    </citation>
    <scope>NUCLEOTIDE SEQUENCE</scope>
    <source>
        <strain evidence="1">EPUS1.4</strain>
        <tissue evidence="1">Thallus</tissue>
    </source>
</reference>
<dbReference type="EMBL" id="JAACFV010000160">
    <property type="protein sequence ID" value="KAF7503829.1"/>
    <property type="molecule type" value="Genomic_DNA"/>
</dbReference>